<feature type="signal peptide" evidence="2">
    <location>
        <begin position="1"/>
        <end position="23"/>
    </location>
</feature>
<dbReference type="Pfam" id="PF01546">
    <property type="entry name" value="Peptidase_M20"/>
    <property type="match status" value="1"/>
</dbReference>
<accession>A0ABW1SF13</accession>
<gene>
    <name evidence="4" type="ORF">ACFQDM_18800</name>
</gene>
<dbReference type="PANTHER" id="PTHR11014:SF63">
    <property type="entry name" value="METALLOPEPTIDASE, PUTATIVE (AFU_ORTHOLOGUE AFUA_6G09600)-RELATED"/>
    <property type="match status" value="1"/>
</dbReference>
<dbReference type="InterPro" id="IPR017439">
    <property type="entry name" value="Amidohydrolase"/>
</dbReference>
<evidence type="ECO:0000313" key="5">
    <source>
        <dbReference type="Proteomes" id="UP001596303"/>
    </source>
</evidence>
<dbReference type="Gene3D" id="3.30.70.360">
    <property type="match status" value="1"/>
</dbReference>
<dbReference type="InterPro" id="IPR011650">
    <property type="entry name" value="Peptidase_M20_dimer"/>
</dbReference>
<evidence type="ECO:0000256" key="1">
    <source>
        <dbReference type="ARBA" id="ARBA00022801"/>
    </source>
</evidence>
<name>A0ABW1SF13_9PROT</name>
<feature type="domain" description="Peptidase M20 dimerisation" evidence="3">
    <location>
        <begin position="230"/>
        <end position="330"/>
    </location>
</feature>
<proteinExistence type="predicted"/>
<dbReference type="SUPFAM" id="SSF53187">
    <property type="entry name" value="Zn-dependent exopeptidases"/>
    <property type="match status" value="1"/>
</dbReference>
<dbReference type="Gene3D" id="3.40.630.10">
    <property type="entry name" value="Zn peptidases"/>
    <property type="match status" value="1"/>
</dbReference>
<dbReference type="InterPro" id="IPR002933">
    <property type="entry name" value="Peptidase_M20"/>
</dbReference>
<dbReference type="RefSeq" id="WP_377382104.1">
    <property type="nucleotide sequence ID" value="NZ_JBHSSW010000066.1"/>
</dbReference>
<dbReference type="Proteomes" id="UP001596303">
    <property type="component" value="Unassembled WGS sequence"/>
</dbReference>
<evidence type="ECO:0000256" key="2">
    <source>
        <dbReference type="SAM" id="SignalP"/>
    </source>
</evidence>
<sequence length="457" mass="48534">MSFHLIKAGAVAASLAISSVSFAQTDSIETGADLISLYKYLHTHPELSLKESQTASLLAEELKALGFDVTTGLGQEWIEAKSERDQGQVREGVGGYGVVGVFRNGDGPTLLIRSDMDALPVNERTGVEYASTVRDVSWTGVESGVMHACGHDVHMTAWVGTARNLMERKDEWSGTLVMILQPAEEIGLGAQAMISDGLFDDFPLPDYNLALHVSAGMPSGKIGYSSGYALANVDSVDIIVKGVGGHGAYPHTTKDPVIVASYIVTALQTLVSRNIDPQTPAVVTVGSFQAGAKHNIISDQAHLKLTVRSYSDEVRSTLLEGIKRIAKAQAQAFGAPEPEIRIDSDYTPATYNDPDLSQRAGAAMAGAIGEENVLQLPAVMGGEDFSQYGRTDEDIPGLIFWVGAVEPETYEKSQTGALPLPSLHSPFFAPDAEATIETGVTAMTAAALDLLQPESAE</sequence>
<comment type="caution">
    <text evidence="4">The sequence shown here is derived from an EMBL/GenBank/DDBJ whole genome shotgun (WGS) entry which is preliminary data.</text>
</comment>
<dbReference type="EMBL" id="JBHSSW010000066">
    <property type="protein sequence ID" value="MFC6200129.1"/>
    <property type="molecule type" value="Genomic_DNA"/>
</dbReference>
<dbReference type="PANTHER" id="PTHR11014">
    <property type="entry name" value="PEPTIDASE M20 FAMILY MEMBER"/>
    <property type="match status" value="1"/>
</dbReference>
<dbReference type="PIRSF" id="PIRSF005962">
    <property type="entry name" value="Pept_M20D_amidohydro"/>
    <property type="match status" value="1"/>
</dbReference>
<keyword evidence="2" id="KW-0732">Signal</keyword>
<dbReference type="Pfam" id="PF07687">
    <property type="entry name" value="M20_dimer"/>
    <property type="match status" value="1"/>
</dbReference>
<protein>
    <submittedName>
        <fullName evidence="4">Amidohydrolase</fullName>
    </submittedName>
</protein>
<reference evidence="5" key="1">
    <citation type="journal article" date="2019" name="Int. J. Syst. Evol. Microbiol.">
        <title>The Global Catalogue of Microorganisms (GCM) 10K type strain sequencing project: providing services to taxonomists for standard genome sequencing and annotation.</title>
        <authorList>
            <consortium name="The Broad Institute Genomics Platform"/>
            <consortium name="The Broad Institute Genome Sequencing Center for Infectious Disease"/>
            <person name="Wu L."/>
            <person name="Ma J."/>
        </authorList>
    </citation>
    <scope>NUCLEOTIDE SEQUENCE [LARGE SCALE GENOMIC DNA]</scope>
    <source>
        <strain evidence="5">CGMCC-1.15741</strain>
    </source>
</reference>
<keyword evidence="5" id="KW-1185">Reference proteome</keyword>
<evidence type="ECO:0000259" key="3">
    <source>
        <dbReference type="Pfam" id="PF07687"/>
    </source>
</evidence>
<dbReference type="SUPFAM" id="SSF55031">
    <property type="entry name" value="Bacterial exopeptidase dimerisation domain"/>
    <property type="match status" value="1"/>
</dbReference>
<feature type="chain" id="PRO_5047501196" evidence="2">
    <location>
        <begin position="24"/>
        <end position="457"/>
    </location>
</feature>
<dbReference type="InterPro" id="IPR036264">
    <property type="entry name" value="Bact_exopeptidase_dim_dom"/>
</dbReference>
<dbReference type="NCBIfam" id="TIGR01891">
    <property type="entry name" value="amidohydrolases"/>
    <property type="match status" value="1"/>
</dbReference>
<organism evidence="4 5">
    <name type="scientific">Ponticaulis profundi</name>
    <dbReference type="NCBI Taxonomy" id="2665222"/>
    <lineage>
        <taxon>Bacteria</taxon>
        <taxon>Pseudomonadati</taxon>
        <taxon>Pseudomonadota</taxon>
        <taxon>Alphaproteobacteria</taxon>
        <taxon>Hyphomonadales</taxon>
        <taxon>Hyphomonadaceae</taxon>
        <taxon>Ponticaulis</taxon>
    </lineage>
</organism>
<evidence type="ECO:0000313" key="4">
    <source>
        <dbReference type="EMBL" id="MFC6200129.1"/>
    </source>
</evidence>
<keyword evidence="1" id="KW-0378">Hydrolase</keyword>